<dbReference type="Pfam" id="PF07690">
    <property type="entry name" value="MFS_1"/>
    <property type="match status" value="1"/>
</dbReference>
<dbReference type="Pfam" id="PF21530">
    <property type="entry name" value="Pif1_2B_dom"/>
    <property type="match status" value="1"/>
</dbReference>
<evidence type="ECO:0000256" key="5">
    <source>
        <dbReference type="ARBA" id="ARBA00023136"/>
    </source>
</evidence>
<feature type="transmembrane region" description="Helical" evidence="7">
    <location>
        <begin position="608"/>
        <end position="627"/>
    </location>
</feature>
<dbReference type="SUPFAM" id="SSF52540">
    <property type="entry name" value="P-loop containing nucleoside triphosphate hydrolases"/>
    <property type="match status" value="1"/>
</dbReference>
<feature type="transmembrane region" description="Helical" evidence="7">
    <location>
        <begin position="475"/>
        <end position="502"/>
    </location>
</feature>
<dbReference type="InterPro" id="IPR011701">
    <property type="entry name" value="MFS"/>
</dbReference>
<keyword evidence="4 7" id="KW-1133">Transmembrane helix</keyword>
<evidence type="ECO:0000256" key="7">
    <source>
        <dbReference type="SAM" id="Phobius"/>
    </source>
</evidence>
<reference evidence="10" key="1">
    <citation type="submission" date="2016-10" db="EMBL/GenBank/DDBJ databases">
        <authorList>
            <person name="Jeantristanb JTB J.-T."/>
            <person name="Ricardo R."/>
        </authorList>
    </citation>
    <scope>NUCLEOTIDE SEQUENCE [LARGE SCALE GENOMIC DNA]</scope>
</reference>
<name>A0A2X0K9S0_9BASI</name>
<dbReference type="PANTHER" id="PTHR43791">
    <property type="entry name" value="PERMEASE-RELATED"/>
    <property type="match status" value="1"/>
</dbReference>
<feature type="transmembrane region" description="Helical" evidence="7">
    <location>
        <begin position="376"/>
        <end position="398"/>
    </location>
</feature>
<feature type="compositionally biased region" description="Basic and acidic residues" evidence="6">
    <location>
        <begin position="672"/>
        <end position="684"/>
    </location>
</feature>
<sequence length="694" mass="76228">MLGKIVSIDRSLNRDASRVMRTTNGWADPNCARDKSASSSRHPKRSLWKLCNEYGTPVFSTNGCSMQNSYGFDCFSSPSAGDTACEVTAQTFYSADSVENEDEPLFSIEYLQSLNIAGMALHAAKFKVGCPVMLLRNLDPAAGLCNGTRLLSTRLHTRVLEAIILIGNYAGQPVLLPRITLKTGSSAELPFTLHRTQFPIRLAMAMTFNKLQGPSLAQVGVCLETPVFSHGQVVCRVVPSNEYGRCQVISKLHSSVHLIVLQRVNGYGGRWRAERAAEPNDFAFDRTNVGNLPSNYVCKIVGPAMFLPILSLLFGVFSLAMAFVQTFPAASVAMRFLKLEWLKVAERILHLMVSRTISRDGTARTHGPGFRLAMPVYVVCTPLAGACGGLLASGLLRVPSFGPIHTWRMIFFAEGLLTIIIAAESFFFLADRPETAKWLSAEEKALCAARTKSENVGALVVVDELKSRVFFEGMFNLIPSIIGGFLFMFDNLIVQGLGFYLPSIVKEIFPEMSTVGHQIRTVPPYLVGVATAILLPYLSWKTKKRALWMSLTIPVMITGYALFVVSDNASIRYGACFLIASGCFALVSSCNTWSAINTTSDTARAEAIAMTVLGGNLDGLLLTWTYLPQYVPHQLPGNIMNLGASCLLLIFTIVSWGWQHRQNVSRDRGHMDHVLDGKLPEENSRLGTRHPGFR</sequence>
<keyword evidence="10" id="KW-1185">Reference proteome</keyword>
<dbReference type="InterPro" id="IPR036259">
    <property type="entry name" value="MFS_trans_sf"/>
</dbReference>
<dbReference type="Gene3D" id="1.20.1250.20">
    <property type="entry name" value="MFS general substrate transporter like domains"/>
    <property type="match status" value="1"/>
</dbReference>
<dbReference type="SUPFAM" id="SSF103473">
    <property type="entry name" value="MFS general substrate transporter"/>
    <property type="match status" value="1"/>
</dbReference>
<accession>A0A2X0K9S0</accession>
<evidence type="ECO:0000256" key="4">
    <source>
        <dbReference type="ARBA" id="ARBA00022989"/>
    </source>
</evidence>
<feature type="transmembrane region" description="Helical" evidence="7">
    <location>
        <begin position="571"/>
        <end position="596"/>
    </location>
</feature>
<dbReference type="OrthoDB" id="6730379at2759"/>
<evidence type="ECO:0000256" key="6">
    <source>
        <dbReference type="SAM" id="MobiDB-lite"/>
    </source>
</evidence>
<dbReference type="STRING" id="289078.A0A2X0K9S0"/>
<protein>
    <submittedName>
        <fullName evidence="9">BZ3500_MvSof-1268-A1-R1_Chr2-1g04148 protein</fullName>
    </submittedName>
</protein>
<dbReference type="InterPro" id="IPR027417">
    <property type="entry name" value="P-loop_NTPase"/>
</dbReference>
<feature type="transmembrane region" description="Helical" evidence="7">
    <location>
        <begin position="305"/>
        <end position="333"/>
    </location>
</feature>
<dbReference type="GO" id="GO:0022857">
    <property type="term" value="F:transmembrane transporter activity"/>
    <property type="evidence" value="ECO:0007669"/>
    <property type="project" value="InterPro"/>
</dbReference>
<evidence type="ECO:0000256" key="2">
    <source>
        <dbReference type="ARBA" id="ARBA00022448"/>
    </source>
</evidence>
<gene>
    <name evidence="9" type="ORF">BZ3500_MVSOF-1268-A1-R1_CHR2-1G04148</name>
</gene>
<comment type="subcellular location">
    <subcellularLocation>
        <location evidence="1">Membrane</location>
        <topology evidence="1">Multi-pass membrane protein</topology>
    </subcellularLocation>
</comment>
<evidence type="ECO:0000259" key="8">
    <source>
        <dbReference type="Pfam" id="PF21530"/>
    </source>
</evidence>
<dbReference type="InterPro" id="IPR049163">
    <property type="entry name" value="Pif1-like_2B_dom"/>
</dbReference>
<dbReference type="EMBL" id="FMWP01000012">
    <property type="protein sequence ID" value="SCZ88038.1"/>
    <property type="molecule type" value="Genomic_DNA"/>
</dbReference>
<feature type="transmembrane region" description="Helical" evidence="7">
    <location>
        <begin position="410"/>
        <end position="430"/>
    </location>
</feature>
<organism evidence="9 10">
    <name type="scientific">Microbotryum saponariae</name>
    <dbReference type="NCBI Taxonomy" id="289078"/>
    <lineage>
        <taxon>Eukaryota</taxon>
        <taxon>Fungi</taxon>
        <taxon>Dikarya</taxon>
        <taxon>Basidiomycota</taxon>
        <taxon>Pucciniomycotina</taxon>
        <taxon>Microbotryomycetes</taxon>
        <taxon>Microbotryales</taxon>
        <taxon>Microbotryaceae</taxon>
        <taxon>Microbotryum</taxon>
    </lineage>
</organism>
<keyword evidence="3 7" id="KW-0812">Transmembrane</keyword>
<dbReference type="AlphaFoldDB" id="A0A2X0K9S0"/>
<evidence type="ECO:0000313" key="9">
    <source>
        <dbReference type="EMBL" id="SCZ88038.1"/>
    </source>
</evidence>
<feature type="domain" description="DNA helicase Pif1-like 2B" evidence="8">
    <location>
        <begin position="109"/>
        <end position="155"/>
    </location>
</feature>
<keyword evidence="2" id="KW-0813">Transport</keyword>
<evidence type="ECO:0000313" key="10">
    <source>
        <dbReference type="Proteomes" id="UP000249723"/>
    </source>
</evidence>
<dbReference type="Proteomes" id="UP000249723">
    <property type="component" value="Unassembled WGS sequence"/>
</dbReference>
<dbReference type="GO" id="GO:0016020">
    <property type="term" value="C:membrane"/>
    <property type="evidence" value="ECO:0007669"/>
    <property type="project" value="UniProtKB-SubCell"/>
</dbReference>
<keyword evidence="5 7" id="KW-0472">Membrane</keyword>
<feature type="transmembrane region" description="Helical" evidence="7">
    <location>
        <begin position="547"/>
        <end position="565"/>
    </location>
</feature>
<feature type="region of interest" description="Disordered" evidence="6">
    <location>
        <begin position="672"/>
        <end position="694"/>
    </location>
</feature>
<dbReference type="PANTHER" id="PTHR43791:SF48">
    <property type="entry name" value="TRANSPORTER, PUTATIVE (AFU_ORTHOLOGUE AFUA_4G01000)-RELATED"/>
    <property type="match status" value="1"/>
</dbReference>
<feature type="transmembrane region" description="Helical" evidence="7">
    <location>
        <begin position="639"/>
        <end position="658"/>
    </location>
</feature>
<feature type="transmembrane region" description="Helical" evidence="7">
    <location>
        <begin position="522"/>
        <end position="540"/>
    </location>
</feature>
<evidence type="ECO:0000256" key="3">
    <source>
        <dbReference type="ARBA" id="ARBA00022692"/>
    </source>
</evidence>
<evidence type="ECO:0000256" key="1">
    <source>
        <dbReference type="ARBA" id="ARBA00004141"/>
    </source>
</evidence>
<proteinExistence type="predicted"/>